<evidence type="ECO:0000256" key="9">
    <source>
        <dbReference type="ARBA" id="ARBA00047899"/>
    </source>
</evidence>
<dbReference type="GO" id="GO:0005634">
    <property type="term" value="C:nucleus"/>
    <property type="evidence" value="ECO:0007669"/>
    <property type="project" value="TreeGrafter"/>
</dbReference>
<protein>
    <recommendedName>
        <fullName evidence="2">non-specific serine/threonine protein kinase</fullName>
        <ecNumber evidence="2">2.7.11.1</ecNumber>
    </recommendedName>
</protein>
<dbReference type="GO" id="GO:0005829">
    <property type="term" value="C:cytosol"/>
    <property type="evidence" value="ECO:0007669"/>
    <property type="project" value="TreeGrafter"/>
</dbReference>
<gene>
    <name evidence="12" type="primary">BQ5605_C002g01429</name>
    <name evidence="12" type="ORF">BQ5605_C002G01429</name>
</gene>
<reference evidence="12 13" key="1">
    <citation type="submission" date="2016-11" db="EMBL/GenBank/DDBJ databases">
        <authorList>
            <person name="Jaros S."/>
            <person name="Januszkiewicz K."/>
            <person name="Wedrychowicz H."/>
        </authorList>
    </citation>
    <scope>NUCLEOTIDE SEQUENCE [LARGE SCALE GENOMIC DNA]</scope>
</reference>
<organism evidence="12 13">
    <name type="scientific">Microbotryum silenes-dioicae</name>
    <dbReference type="NCBI Taxonomy" id="796604"/>
    <lineage>
        <taxon>Eukaryota</taxon>
        <taxon>Fungi</taxon>
        <taxon>Dikarya</taxon>
        <taxon>Basidiomycota</taxon>
        <taxon>Pucciniomycotina</taxon>
        <taxon>Microbotryomycetes</taxon>
        <taxon>Microbotryales</taxon>
        <taxon>Microbotryaceae</taxon>
        <taxon>Microbotryum</taxon>
    </lineage>
</organism>
<dbReference type="GO" id="GO:0000408">
    <property type="term" value="C:EKC/KEOPS complex"/>
    <property type="evidence" value="ECO:0007669"/>
    <property type="project" value="TreeGrafter"/>
</dbReference>
<dbReference type="AlphaFoldDB" id="A0A2X0P1S0"/>
<dbReference type="Gene3D" id="3.30.200.20">
    <property type="entry name" value="Phosphorylase Kinase, domain 1"/>
    <property type="match status" value="1"/>
</dbReference>
<keyword evidence="3" id="KW-0723">Serine/threonine-protein kinase</keyword>
<dbReference type="EMBL" id="FQNC01000041">
    <property type="protein sequence ID" value="SGY32977.1"/>
    <property type="molecule type" value="Genomic_DNA"/>
</dbReference>
<keyword evidence="6" id="KW-0547">Nucleotide-binding</keyword>
<evidence type="ECO:0000256" key="1">
    <source>
        <dbReference type="ARBA" id="ARBA00010630"/>
    </source>
</evidence>
<evidence type="ECO:0000256" key="10">
    <source>
        <dbReference type="ARBA" id="ARBA00048679"/>
    </source>
</evidence>
<evidence type="ECO:0000313" key="13">
    <source>
        <dbReference type="Proteomes" id="UP000249464"/>
    </source>
</evidence>
<evidence type="ECO:0000256" key="6">
    <source>
        <dbReference type="ARBA" id="ARBA00022741"/>
    </source>
</evidence>
<dbReference type="SUPFAM" id="SSF56112">
    <property type="entry name" value="Protein kinase-like (PK-like)"/>
    <property type="match status" value="1"/>
</dbReference>
<dbReference type="InterPro" id="IPR011009">
    <property type="entry name" value="Kinase-like_dom_sf"/>
</dbReference>
<dbReference type="EC" id="2.7.11.1" evidence="2"/>
<dbReference type="Gene3D" id="1.10.510.10">
    <property type="entry name" value="Transferase(Phosphotransferase) domain 1"/>
    <property type="match status" value="1"/>
</dbReference>
<evidence type="ECO:0000256" key="2">
    <source>
        <dbReference type="ARBA" id="ARBA00012513"/>
    </source>
</evidence>
<keyword evidence="13" id="KW-1185">Reference proteome</keyword>
<accession>A0A2X0P1S0</accession>
<evidence type="ECO:0000256" key="5">
    <source>
        <dbReference type="ARBA" id="ARBA00022694"/>
    </source>
</evidence>
<dbReference type="GO" id="GO:0070525">
    <property type="term" value="P:tRNA threonylcarbamoyladenosine metabolic process"/>
    <property type="evidence" value="ECO:0007669"/>
    <property type="project" value="TreeGrafter"/>
</dbReference>
<name>A0A2X0P1S0_9BASI</name>
<sequence>MRFKSLRRFQMQISNAFRLVRARSFARRLPRLSRSDDDRSSFPLAILPCHHERALPSPPAHNLRSMASLSSKQAEADPIINPTPTPRAAHPIQHLLQSGRLIKQGAEAKVYKTILFPTPTVTQPLSSSSDSITDPTLSHLEPTSVLLKHRFPKQYRHPTLDLQLTRTRLTAEARSLVRCLKAGVVVPALRLVDTNQGVLGLEWIEGNSIREVLGGSKEEDQIMQDDEHAQHDSIEELWRQRVADLRPFTITALLLTMIGENLAAMHLANIIHGDLTTSNMMVRQVETLAENDPPYQVVSAAAGVLGLDIASAALIEDVDSFFQVLIDFGLSSVSPLPEDRAVDLYVLERAFTSTHPVPLLESGQEGEPHFTRVLQAYMAKMKKDGKKDEGLRVEKRLNEVRMRGRKRSMVG</sequence>
<evidence type="ECO:0000256" key="4">
    <source>
        <dbReference type="ARBA" id="ARBA00022679"/>
    </source>
</evidence>
<dbReference type="FunFam" id="3.30.200.20:FF:000201">
    <property type="entry name" value="TP53-regulating kinase isoform X1"/>
    <property type="match status" value="1"/>
</dbReference>
<dbReference type="PROSITE" id="PS00109">
    <property type="entry name" value="PROTEIN_KINASE_TYR"/>
    <property type="match status" value="1"/>
</dbReference>
<evidence type="ECO:0000256" key="8">
    <source>
        <dbReference type="ARBA" id="ARBA00022840"/>
    </source>
</evidence>
<comment type="similarity">
    <text evidence="1">Belongs to the protein kinase superfamily. BUD32 family.</text>
</comment>
<dbReference type="GO" id="GO:0005524">
    <property type="term" value="F:ATP binding"/>
    <property type="evidence" value="ECO:0007669"/>
    <property type="project" value="UniProtKB-KW"/>
</dbReference>
<keyword evidence="7" id="KW-0418">Kinase</keyword>
<feature type="region of interest" description="Disordered" evidence="11">
    <location>
        <begin position="57"/>
        <end position="79"/>
    </location>
</feature>
<proteinExistence type="inferred from homology"/>
<comment type="catalytic activity">
    <reaction evidence="9">
        <text>L-threonyl-[protein] + ATP = O-phospho-L-threonyl-[protein] + ADP + H(+)</text>
        <dbReference type="Rhea" id="RHEA:46608"/>
        <dbReference type="Rhea" id="RHEA-COMP:11060"/>
        <dbReference type="Rhea" id="RHEA-COMP:11605"/>
        <dbReference type="ChEBI" id="CHEBI:15378"/>
        <dbReference type="ChEBI" id="CHEBI:30013"/>
        <dbReference type="ChEBI" id="CHEBI:30616"/>
        <dbReference type="ChEBI" id="CHEBI:61977"/>
        <dbReference type="ChEBI" id="CHEBI:456216"/>
        <dbReference type="EC" id="2.7.11.1"/>
    </reaction>
</comment>
<evidence type="ECO:0000256" key="11">
    <source>
        <dbReference type="SAM" id="MobiDB-lite"/>
    </source>
</evidence>
<evidence type="ECO:0000256" key="3">
    <source>
        <dbReference type="ARBA" id="ARBA00022527"/>
    </source>
</evidence>
<evidence type="ECO:0000256" key="7">
    <source>
        <dbReference type="ARBA" id="ARBA00022777"/>
    </source>
</evidence>
<keyword evidence="8" id="KW-0067">ATP-binding</keyword>
<dbReference type="InterPro" id="IPR008266">
    <property type="entry name" value="Tyr_kinase_AS"/>
</dbReference>
<dbReference type="PANTHER" id="PTHR12209:SF0">
    <property type="entry name" value="EKC_KEOPS COMPLEX SUBUNIT TP53RK"/>
    <property type="match status" value="1"/>
</dbReference>
<keyword evidence="5" id="KW-0819">tRNA processing</keyword>
<comment type="catalytic activity">
    <reaction evidence="10">
        <text>L-seryl-[protein] + ATP = O-phospho-L-seryl-[protein] + ADP + H(+)</text>
        <dbReference type="Rhea" id="RHEA:17989"/>
        <dbReference type="Rhea" id="RHEA-COMP:9863"/>
        <dbReference type="Rhea" id="RHEA-COMP:11604"/>
        <dbReference type="ChEBI" id="CHEBI:15378"/>
        <dbReference type="ChEBI" id="CHEBI:29999"/>
        <dbReference type="ChEBI" id="CHEBI:30616"/>
        <dbReference type="ChEBI" id="CHEBI:83421"/>
        <dbReference type="ChEBI" id="CHEBI:456216"/>
        <dbReference type="EC" id="2.7.11.1"/>
    </reaction>
</comment>
<dbReference type="PANTHER" id="PTHR12209">
    <property type="entry name" value="NON-SPECIFIC SERINE/THREONINE PROTEIN KINASE"/>
    <property type="match status" value="1"/>
</dbReference>
<dbReference type="Proteomes" id="UP000249464">
    <property type="component" value="Unassembled WGS sequence"/>
</dbReference>
<keyword evidence="4" id="KW-0808">Transferase</keyword>
<dbReference type="GO" id="GO:0008033">
    <property type="term" value="P:tRNA processing"/>
    <property type="evidence" value="ECO:0007669"/>
    <property type="project" value="UniProtKB-KW"/>
</dbReference>
<evidence type="ECO:0000313" key="12">
    <source>
        <dbReference type="EMBL" id="SGY32977.1"/>
    </source>
</evidence>
<dbReference type="STRING" id="796604.A0A2X0P1S0"/>
<dbReference type="GO" id="GO:0004674">
    <property type="term" value="F:protein serine/threonine kinase activity"/>
    <property type="evidence" value="ECO:0007669"/>
    <property type="project" value="UniProtKB-KW"/>
</dbReference>